<gene>
    <name evidence="1" type="ORF">HNR05_000704</name>
</gene>
<evidence type="ECO:0000313" key="1">
    <source>
        <dbReference type="EMBL" id="NYJ18913.1"/>
    </source>
</evidence>
<accession>A0A7Z0ECD1</accession>
<dbReference type="Proteomes" id="UP000537260">
    <property type="component" value="Unassembled WGS sequence"/>
</dbReference>
<comment type="caution">
    <text evidence="1">The sequence shown here is derived from an EMBL/GenBank/DDBJ whole genome shotgun (WGS) entry which is preliminary data.</text>
</comment>
<dbReference type="AlphaFoldDB" id="A0A7Z0ECD1"/>
<organism evidence="1 2">
    <name type="scientific">Glaciibacter psychrotolerans</name>
    <dbReference type="NCBI Taxonomy" id="670054"/>
    <lineage>
        <taxon>Bacteria</taxon>
        <taxon>Bacillati</taxon>
        <taxon>Actinomycetota</taxon>
        <taxon>Actinomycetes</taxon>
        <taxon>Micrococcales</taxon>
        <taxon>Microbacteriaceae</taxon>
        <taxon>Glaciibacter</taxon>
    </lineage>
</organism>
<dbReference type="RefSeq" id="WP_179577756.1">
    <property type="nucleotide sequence ID" value="NZ_JACCFM010000001.1"/>
</dbReference>
<dbReference type="EMBL" id="JACCFM010000001">
    <property type="protein sequence ID" value="NYJ18913.1"/>
    <property type="molecule type" value="Genomic_DNA"/>
</dbReference>
<protein>
    <submittedName>
        <fullName evidence="1">Uncharacterized protein</fullName>
    </submittedName>
</protein>
<proteinExistence type="predicted"/>
<keyword evidence="2" id="KW-1185">Reference proteome</keyword>
<evidence type="ECO:0000313" key="2">
    <source>
        <dbReference type="Proteomes" id="UP000537260"/>
    </source>
</evidence>
<reference evidence="1 2" key="1">
    <citation type="submission" date="2020-07" db="EMBL/GenBank/DDBJ databases">
        <title>Sequencing the genomes of 1000 actinobacteria strains.</title>
        <authorList>
            <person name="Klenk H.-P."/>
        </authorList>
    </citation>
    <scope>NUCLEOTIDE SEQUENCE [LARGE SCALE GENOMIC DNA]</scope>
    <source>
        <strain evidence="1 2">LI1</strain>
    </source>
</reference>
<name>A0A7Z0ECD1_9MICO</name>
<sequence length="79" mass="8527">MAGIDVGDKLTITFDGERWSAFKDGVLIGRLNWAADALEVPSWVDGKPLAIRDGVLEVQRVFVSSDRKVVNLGGIARGT</sequence>